<keyword evidence="3" id="KW-1185">Reference proteome</keyword>
<organism evidence="2 3">
    <name type="scientific">Curvibacter cyanobacteriorum</name>
    <dbReference type="NCBI Taxonomy" id="3026422"/>
    <lineage>
        <taxon>Bacteria</taxon>
        <taxon>Pseudomonadati</taxon>
        <taxon>Pseudomonadota</taxon>
        <taxon>Betaproteobacteria</taxon>
        <taxon>Burkholderiales</taxon>
        <taxon>Comamonadaceae</taxon>
        <taxon>Curvibacter</taxon>
    </lineage>
</organism>
<evidence type="ECO:0000256" key="1">
    <source>
        <dbReference type="SAM" id="Phobius"/>
    </source>
</evidence>
<dbReference type="Proteomes" id="UP001528673">
    <property type="component" value="Unassembled WGS sequence"/>
</dbReference>
<keyword evidence="1" id="KW-1133">Transmembrane helix</keyword>
<accession>A0ABT5MWR7</accession>
<evidence type="ECO:0008006" key="4">
    <source>
        <dbReference type="Google" id="ProtNLM"/>
    </source>
</evidence>
<sequence length="135" mass="14818">MGWAWCGFALGVQGLWFAQSGVHWLGPLAGALLTLVLGAWAGCELRRAPTGLLAWDGEAWSFTPLSGQPLHGELPLRVLLDAQFCLLLAWPASAARGPQRWFFLERAQAPSRWHALRCAVYSRAATRPPTRSPRS</sequence>
<reference evidence="2 3" key="1">
    <citation type="submission" date="2023-02" db="EMBL/GenBank/DDBJ databases">
        <title>Bacterial whole genomic sequence of Curvibacter sp. HBC61.</title>
        <authorList>
            <person name="Le V."/>
            <person name="Ko S.-R."/>
            <person name="Ahn C.-Y."/>
            <person name="Oh H.-M."/>
        </authorList>
    </citation>
    <scope>NUCLEOTIDE SEQUENCE [LARGE SCALE GENOMIC DNA]</scope>
    <source>
        <strain evidence="2 3">HBC61</strain>
    </source>
</reference>
<dbReference type="EMBL" id="JAQSIP010000003">
    <property type="protein sequence ID" value="MDD0838500.1"/>
    <property type="molecule type" value="Genomic_DNA"/>
</dbReference>
<keyword evidence="1" id="KW-0812">Transmembrane</keyword>
<name>A0ABT5MWR7_9BURK</name>
<feature type="transmembrane region" description="Helical" evidence="1">
    <location>
        <begin position="24"/>
        <end position="43"/>
    </location>
</feature>
<proteinExistence type="predicted"/>
<keyword evidence="1" id="KW-0472">Membrane</keyword>
<dbReference type="RefSeq" id="WP_273950388.1">
    <property type="nucleotide sequence ID" value="NZ_JAQSIP010000003.1"/>
</dbReference>
<protein>
    <recommendedName>
        <fullName evidence="4">Toxin CptA</fullName>
    </recommendedName>
</protein>
<evidence type="ECO:0000313" key="3">
    <source>
        <dbReference type="Proteomes" id="UP001528673"/>
    </source>
</evidence>
<gene>
    <name evidence="2" type="ORF">PSQ40_07950</name>
</gene>
<comment type="caution">
    <text evidence="2">The sequence shown here is derived from an EMBL/GenBank/DDBJ whole genome shotgun (WGS) entry which is preliminary data.</text>
</comment>
<evidence type="ECO:0000313" key="2">
    <source>
        <dbReference type="EMBL" id="MDD0838500.1"/>
    </source>
</evidence>